<keyword evidence="2" id="KW-1185">Reference proteome</keyword>
<dbReference type="OrthoDB" id="7060782at2"/>
<evidence type="ECO:0000313" key="2">
    <source>
        <dbReference type="Proteomes" id="UP000199445"/>
    </source>
</evidence>
<proteinExistence type="predicted"/>
<name>A0A1I3W3E6_9GAMM</name>
<sequence length="283" mass="31902">MENLIFRMNGAAFDDGYRLDKMVSGLHGTQQVLEGVYKGVTGKSRLSKSDRELYKLIAQDVEHGSLLVTLGAMFSGVQQTLPFLPSLSPDDMWDYTKASAAFLYDIYKAAHEGKPVSIHQDGENTSVVTQGNENAVHVYNGPVYQIGTQIITGLRTLDDALEEDNVEEISLSSKFEKNPAIKMLFEEKGLYYPPISIDEEPKTINCDIFDFNKYDRIGKLRVSESQQIPEGNYKFRVVGRQEVEDYILSMTEREVEVHCIVEYENDPLRESRIGTLLIIDVAA</sequence>
<organism evidence="1 2">
    <name type="scientific">Marinobacter persicus</name>
    <dbReference type="NCBI Taxonomy" id="930118"/>
    <lineage>
        <taxon>Bacteria</taxon>
        <taxon>Pseudomonadati</taxon>
        <taxon>Pseudomonadota</taxon>
        <taxon>Gammaproteobacteria</taxon>
        <taxon>Pseudomonadales</taxon>
        <taxon>Marinobacteraceae</taxon>
        <taxon>Marinobacter</taxon>
    </lineage>
</organism>
<dbReference type="Proteomes" id="UP000199445">
    <property type="component" value="Unassembled WGS sequence"/>
</dbReference>
<evidence type="ECO:0000313" key="1">
    <source>
        <dbReference type="EMBL" id="SFK01970.1"/>
    </source>
</evidence>
<protein>
    <submittedName>
        <fullName evidence="1">Uncharacterized protein</fullName>
    </submittedName>
</protein>
<gene>
    <name evidence="1" type="ORF">SAMN05216429_1099</name>
</gene>
<dbReference type="AlphaFoldDB" id="A0A1I3W3E6"/>
<dbReference type="EMBL" id="FOSC01000009">
    <property type="protein sequence ID" value="SFK01970.1"/>
    <property type="molecule type" value="Genomic_DNA"/>
</dbReference>
<dbReference type="RefSeq" id="WP_091705380.1">
    <property type="nucleotide sequence ID" value="NZ_BMYN01000005.1"/>
</dbReference>
<accession>A0A1I3W3E6</accession>
<reference evidence="1 2" key="1">
    <citation type="submission" date="2016-10" db="EMBL/GenBank/DDBJ databases">
        <authorList>
            <person name="de Groot N.N."/>
        </authorList>
    </citation>
    <scope>NUCLEOTIDE SEQUENCE [LARGE SCALE GENOMIC DNA]</scope>
    <source>
        <strain evidence="1 2">IBRC-M 10445</strain>
    </source>
</reference>